<reference evidence="1 2" key="1">
    <citation type="submission" date="2023-06" db="EMBL/GenBank/DDBJ databases">
        <title>Sporosarcina sp. nov., isolated from Korean traditional fermented seafood 'Jeotgal'.</title>
        <authorList>
            <person name="Yang A.I."/>
            <person name="Shin N.-R."/>
        </authorList>
    </citation>
    <scope>NUCLEOTIDE SEQUENCE [LARGE SCALE GENOMIC DNA]</scope>
    <source>
        <strain evidence="1 2">KCTC13119</strain>
    </source>
</reference>
<dbReference type="Proteomes" id="UP001282284">
    <property type="component" value="Unassembled WGS sequence"/>
</dbReference>
<keyword evidence="2" id="KW-1185">Reference proteome</keyword>
<name>A0ABU4GC10_9BACL</name>
<dbReference type="RefSeq" id="WP_317945604.1">
    <property type="nucleotide sequence ID" value="NZ_JAUBDI010000017.1"/>
</dbReference>
<proteinExistence type="predicted"/>
<organism evidence="1 2">
    <name type="scientific">Sporosarcina saromensis</name>
    <dbReference type="NCBI Taxonomy" id="359365"/>
    <lineage>
        <taxon>Bacteria</taxon>
        <taxon>Bacillati</taxon>
        <taxon>Bacillota</taxon>
        <taxon>Bacilli</taxon>
        <taxon>Bacillales</taxon>
        <taxon>Caryophanaceae</taxon>
        <taxon>Sporosarcina</taxon>
    </lineage>
</organism>
<gene>
    <name evidence="1" type="ORF">QT711_14995</name>
</gene>
<evidence type="ECO:0008006" key="3">
    <source>
        <dbReference type="Google" id="ProtNLM"/>
    </source>
</evidence>
<dbReference type="EMBL" id="JAUBDI010000017">
    <property type="protein sequence ID" value="MDW0114504.1"/>
    <property type="molecule type" value="Genomic_DNA"/>
</dbReference>
<accession>A0ABU4GC10</accession>
<sequence>MKKRIIVILLLLLLLILSPRVYWSLKEPISLEIAVIDYTVPTKDYREHNGLFQVLTSKKIVREDGELYDVGKDYYGFDPYDKVQTEPFEHHQVDMIYITDTYGVYSDDLEEKPDGERSELLFGGMDLLDWNGLMQSKDDQTTLIAEFNSFASPTSEEVSKIMQQTLGLTWSGWIGRYFPDLANDEIPQWLIDNYEQQAQQEWSFEGPGMAYVHTTDQVIILNEDEIKGSVNFTLTEQGKHKFSSVHSSEYMYWFDIVEPLGGTEVLASYKVELEDIGADKLRAAGIPTQFPAVLFRENDLTYYFAGDYADFDKQPIVTWESIHHVYKFFAKDVSSFYWLSYFPMMEDILNEAINRKRGVLHAE</sequence>
<evidence type="ECO:0000313" key="1">
    <source>
        <dbReference type="EMBL" id="MDW0114504.1"/>
    </source>
</evidence>
<protein>
    <recommendedName>
        <fullName evidence="3">DUF3298 domain-containing protein</fullName>
    </recommendedName>
</protein>
<comment type="caution">
    <text evidence="1">The sequence shown here is derived from an EMBL/GenBank/DDBJ whole genome shotgun (WGS) entry which is preliminary data.</text>
</comment>
<evidence type="ECO:0000313" key="2">
    <source>
        <dbReference type="Proteomes" id="UP001282284"/>
    </source>
</evidence>